<dbReference type="InterPro" id="IPR036390">
    <property type="entry name" value="WH_DNA-bd_sf"/>
</dbReference>
<dbReference type="InterPro" id="IPR000835">
    <property type="entry name" value="HTH_MarR-typ"/>
</dbReference>
<dbReference type="EMBL" id="CP023434">
    <property type="protein sequence ID" value="AXY26705.1"/>
    <property type="molecule type" value="Genomic_DNA"/>
</dbReference>
<dbReference type="PROSITE" id="PS50995">
    <property type="entry name" value="HTH_MARR_2"/>
    <property type="match status" value="1"/>
</dbReference>
<dbReference type="PANTHER" id="PTHR42756:SF1">
    <property type="entry name" value="TRANSCRIPTIONAL REPRESSOR OF EMRAB OPERON"/>
    <property type="match status" value="1"/>
</dbReference>
<evidence type="ECO:0000313" key="5">
    <source>
        <dbReference type="EMBL" id="AXY26705.1"/>
    </source>
</evidence>
<dbReference type="SMART" id="SM00347">
    <property type="entry name" value="HTH_MARR"/>
    <property type="match status" value="1"/>
</dbReference>
<dbReference type="InterPro" id="IPR036388">
    <property type="entry name" value="WH-like_DNA-bd_sf"/>
</dbReference>
<keyword evidence="2" id="KW-0238">DNA-binding</keyword>
<dbReference type="GO" id="GO:0003677">
    <property type="term" value="F:DNA binding"/>
    <property type="evidence" value="ECO:0007669"/>
    <property type="project" value="UniProtKB-KW"/>
</dbReference>
<organism evidence="5 6">
    <name type="scientific">Suicoccus acidiformans</name>
    <dbReference type="NCBI Taxonomy" id="2036206"/>
    <lineage>
        <taxon>Bacteria</taxon>
        <taxon>Bacillati</taxon>
        <taxon>Bacillota</taxon>
        <taxon>Bacilli</taxon>
        <taxon>Lactobacillales</taxon>
        <taxon>Aerococcaceae</taxon>
        <taxon>Suicoccus</taxon>
    </lineage>
</organism>
<evidence type="ECO:0000259" key="4">
    <source>
        <dbReference type="PROSITE" id="PS50995"/>
    </source>
</evidence>
<protein>
    <submittedName>
        <fullName evidence="5">MarR family transcriptional regulator</fullName>
    </submittedName>
</protein>
<evidence type="ECO:0000256" key="3">
    <source>
        <dbReference type="ARBA" id="ARBA00023163"/>
    </source>
</evidence>
<evidence type="ECO:0000313" key="6">
    <source>
        <dbReference type="Proteomes" id="UP000263232"/>
    </source>
</evidence>
<dbReference type="Proteomes" id="UP000263232">
    <property type="component" value="Chromosome"/>
</dbReference>
<gene>
    <name evidence="5" type="ORF">CL176_03645</name>
</gene>
<name>A0A347WNP8_9LACT</name>
<evidence type="ECO:0000256" key="2">
    <source>
        <dbReference type="ARBA" id="ARBA00023125"/>
    </source>
</evidence>
<dbReference type="Gene3D" id="1.10.10.10">
    <property type="entry name" value="Winged helix-like DNA-binding domain superfamily/Winged helix DNA-binding domain"/>
    <property type="match status" value="1"/>
</dbReference>
<dbReference type="GO" id="GO:0003700">
    <property type="term" value="F:DNA-binding transcription factor activity"/>
    <property type="evidence" value="ECO:0007669"/>
    <property type="project" value="InterPro"/>
</dbReference>
<keyword evidence="6" id="KW-1185">Reference proteome</keyword>
<evidence type="ECO:0000256" key="1">
    <source>
        <dbReference type="ARBA" id="ARBA00023015"/>
    </source>
</evidence>
<reference evidence="5 6" key="1">
    <citation type="submission" date="2017-09" db="EMBL/GenBank/DDBJ databases">
        <title>Complete genome sequence of Oxytococcus suis strain ZY16052.</title>
        <authorList>
            <person name="Li F."/>
        </authorList>
    </citation>
    <scope>NUCLEOTIDE SEQUENCE [LARGE SCALE GENOMIC DNA]</scope>
    <source>
        <strain evidence="5 6">ZY16052</strain>
    </source>
</reference>
<keyword evidence="3" id="KW-0804">Transcription</keyword>
<dbReference type="AlphaFoldDB" id="A0A347WNP8"/>
<proteinExistence type="predicted"/>
<keyword evidence="1" id="KW-0805">Transcription regulation</keyword>
<feature type="domain" description="HTH marR-type" evidence="4">
    <location>
        <begin position="1"/>
        <end position="127"/>
    </location>
</feature>
<dbReference type="Pfam" id="PF01047">
    <property type="entry name" value="MarR"/>
    <property type="match status" value="1"/>
</dbReference>
<dbReference type="PRINTS" id="PR00598">
    <property type="entry name" value="HTHMARR"/>
</dbReference>
<dbReference type="SUPFAM" id="SSF46785">
    <property type="entry name" value="Winged helix' DNA-binding domain"/>
    <property type="match status" value="1"/>
</dbReference>
<sequence>MIFNEVLEIEENALKESDFSDLSVKEIHIIEAIGLSGERRMSDLAKEMRLTPGTISVSVQNLVEKAYVNRMRRPDDRRSVYLELTAKGKLVYRLHRKFHIKMVEETIEGLDKDETDVLLKGLRNLHAFLIRTKVE</sequence>
<accession>A0A347WNP8</accession>
<dbReference type="OrthoDB" id="5461037at2"/>
<dbReference type="PANTHER" id="PTHR42756">
    <property type="entry name" value="TRANSCRIPTIONAL REGULATOR, MARR"/>
    <property type="match status" value="1"/>
</dbReference>
<dbReference type="KEGG" id="abae:CL176_03645"/>